<accession>A0A9D2DB20</accession>
<feature type="transmembrane region" description="Helical" evidence="1">
    <location>
        <begin position="221"/>
        <end position="240"/>
    </location>
</feature>
<evidence type="ECO:0000256" key="1">
    <source>
        <dbReference type="SAM" id="Phobius"/>
    </source>
</evidence>
<dbReference type="Proteomes" id="UP000824017">
    <property type="component" value="Unassembled WGS sequence"/>
</dbReference>
<feature type="transmembrane region" description="Helical" evidence="1">
    <location>
        <begin position="63"/>
        <end position="81"/>
    </location>
</feature>
<evidence type="ECO:0000313" key="3">
    <source>
        <dbReference type="Proteomes" id="UP000824017"/>
    </source>
</evidence>
<keyword evidence="1" id="KW-0472">Membrane</keyword>
<gene>
    <name evidence="2" type="ORF">H9817_06450</name>
</gene>
<keyword evidence="1" id="KW-0812">Transmembrane</keyword>
<evidence type="ECO:0000313" key="2">
    <source>
        <dbReference type="EMBL" id="HIZ13549.1"/>
    </source>
</evidence>
<feature type="transmembrane region" description="Helical" evidence="1">
    <location>
        <begin position="129"/>
        <end position="151"/>
    </location>
</feature>
<feature type="transmembrane region" description="Helical" evidence="1">
    <location>
        <begin position="87"/>
        <end position="108"/>
    </location>
</feature>
<name>A0A9D2DB20_9FIRM</name>
<sequence length="259" mass="28952">MDRKLKQKLDRYTVPAYSGKALEETIYRARSMEDGISSHIRAERMTMGQFFFDQCRFVRPHTWLLKVGIALIMAVYLPKSLIWSETWFWTFISLAGPLLCLINANDLWGLFQPGIIEIQMTAKYSLRHVFLSRLTLFGMIDVIVIGTASAVMSFSGTGTAWQVLLYSTVPYLLMCMGCMLIFQGAREENAVFYCGAWAVLLAGGILVIQSMGWQIYDADTASVWLLAGAAALAGAVWQTVEFVKRMGGNVDEINIGTIV</sequence>
<reference evidence="2" key="2">
    <citation type="submission" date="2021-04" db="EMBL/GenBank/DDBJ databases">
        <authorList>
            <person name="Gilroy R."/>
        </authorList>
    </citation>
    <scope>NUCLEOTIDE SEQUENCE</scope>
    <source>
        <strain evidence="2">ChiGjej1B1-13045</strain>
    </source>
</reference>
<feature type="transmembrane region" description="Helical" evidence="1">
    <location>
        <begin position="190"/>
        <end position="209"/>
    </location>
</feature>
<comment type="caution">
    <text evidence="2">The sequence shown here is derived from an EMBL/GenBank/DDBJ whole genome shotgun (WGS) entry which is preliminary data.</text>
</comment>
<proteinExistence type="predicted"/>
<organism evidence="2 3">
    <name type="scientific">Candidatus Mediterraneibacter stercorigallinarum</name>
    <dbReference type="NCBI Taxonomy" id="2838686"/>
    <lineage>
        <taxon>Bacteria</taxon>
        <taxon>Bacillati</taxon>
        <taxon>Bacillota</taxon>
        <taxon>Clostridia</taxon>
        <taxon>Lachnospirales</taxon>
        <taxon>Lachnospiraceae</taxon>
        <taxon>Mediterraneibacter</taxon>
    </lineage>
</organism>
<protein>
    <submittedName>
        <fullName evidence="2">Uncharacterized protein</fullName>
    </submittedName>
</protein>
<dbReference type="AlphaFoldDB" id="A0A9D2DB20"/>
<dbReference type="EMBL" id="DXCD01000171">
    <property type="protein sequence ID" value="HIZ13549.1"/>
    <property type="molecule type" value="Genomic_DNA"/>
</dbReference>
<keyword evidence="1" id="KW-1133">Transmembrane helix</keyword>
<reference evidence="2" key="1">
    <citation type="journal article" date="2021" name="PeerJ">
        <title>Extensive microbial diversity within the chicken gut microbiome revealed by metagenomics and culture.</title>
        <authorList>
            <person name="Gilroy R."/>
            <person name="Ravi A."/>
            <person name="Getino M."/>
            <person name="Pursley I."/>
            <person name="Horton D.L."/>
            <person name="Alikhan N.F."/>
            <person name="Baker D."/>
            <person name="Gharbi K."/>
            <person name="Hall N."/>
            <person name="Watson M."/>
            <person name="Adriaenssens E.M."/>
            <person name="Foster-Nyarko E."/>
            <person name="Jarju S."/>
            <person name="Secka A."/>
            <person name="Antonio M."/>
            <person name="Oren A."/>
            <person name="Chaudhuri R.R."/>
            <person name="La Ragione R."/>
            <person name="Hildebrand F."/>
            <person name="Pallen M.J."/>
        </authorList>
    </citation>
    <scope>NUCLEOTIDE SEQUENCE</scope>
    <source>
        <strain evidence="2">ChiGjej1B1-13045</strain>
    </source>
</reference>
<feature type="transmembrane region" description="Helical" evidence="1">
    <location>
        <begin position="163"/>
        <end position="183"/>
    </location>
</feature>